<dbReference type="SMART" id="SM00248">
    <property type="entry name" value="ANK"/>
    <property type="match status" value="6"/>
</dbReference>
<name>A0AAV7IDR1_COTGL</name>
<dbReference type="PROSITE" id="PS50088">
    <property type="entry name" value="ANK_REPEAT"/>
    <property type="match status" value="3"/>
</dbReference>
<keyword evidence="2 3" id="KW-0040">ANK repeat</keyword>
<dbReference type="Pfam" id="PF12796">
    <property type="entry name" value="Ank_2"/>
    <property type="match status" value="2"/>
</dbReference>
<dbReference type="Pfam" id="PF00023">
    <property type="entry name" value="Ank"/>
    <property type="match status" value="1"/>
</dbReference>
<reference evidence="4 5" key="1">
    <citation type="journal article" date="2021" name="J. Hered.">
        <title>A chromosome-level genome assembly of the parasitoid wasp, Cotesia glomerata (Hymenoptera: Braconidae).</title>
        <authorList>
            <person name="Pinto B.J."/>
            <person name="Weis J.J."/>
            <person name="Gamble T."/>
            <person name="Ode P.J."/>
            <person name="Paul R."/>
            <person name="Zaspel J.M."/>
        </authorList>
    </citation>
    <scope>NUCLEOTIDE SEQUENCE [LARGE SCALE GENOMIC DNA]</scope>
    <source>
        <strain evidence="4">CgM1</strain>
    </source>
</reference>
<keyword evidence="5" id="KW-1185">Reference proteome</keyword>
<proteinExistence type="predicted"/>
<dbReference type="PANTHER" id="PTHR24198">
    <property type="entry name" value="ANKYRIN REPEAT AND PROTEIN KINASE DOMAIN-CONTAINING PROTEIN"/>
    <property type="match status" value="1"/>
</dbReference>
<dbReference type="EMBL" id="JAHXZJ010000747">
    <property type="protein sequence ID" value="KAH0558059.1"/>
    <property type="molecule type" value="Genomic_DNA"/>
</dbReference>
<dbReference type="InterPro" id="IPR002110">
    <property type="entry name" value="Ankyrin_rpt"/>
</dbReference>
<keyword evidence="1" id="KW-0677">Repeat</keyword>
<evidence type="ECO:0000313" key="5">
    <source>
        <dbReference type="Proteomes" id="UP000826195"/>
    </source>
</evidence>
<sequence length="374" mass="41749">MQFKMTYISCSSKYLDKLLRFDPNYILKLNITTSEDLIENKSIDINTVIIYGTSTGRVIVLTLLSIAVMNKDEEQVNYLLSKNADVNLGTDTVGLSSVHRALTSGSWRIFLKLISHGAALDQDFKVLKCPTIHIAIEMGSYQAVKHLIDAGVNVNVKYNNVTPLEAAVSLGHMDIIKILINNGADKDAKGTGVILGKALTKAILRGQEKIRDFYLNCGAHINYRLSNERGKESILHRIVQLGNFETFKFLLNFNEIDINATTEENYSALHVALAQNHPIDPRIVYKLLSAGININLESRNKKLALHCVNKCNNSLYLSLGKHIVKLIAAGFYVCPGNFRAGVSAVWRDDLLQASESFTKDRIAGKGEYFRFYFT</sequence>
<evidence type="ECO:0008006" key="6">
    <source>
        <dbReference type="Google" id="ProtNLM"/>
    </source>
</evidence>
<evidence type="ECO:0000256" key="2">
    <source>
        <dbReference type="ARBA" id="ARBA00023043"/>
    </source>
</evidence>
<dbReference type="Gene3D" id="1.25.40.20">
    <property type="entry name" value="Ankyrin repeat-containing domain"/>
    <property type="match status" value="2"/>
</dbReference>
<gene>
    <name evidence="4" type="ORF">KQX54_014121</name>
</gene>
<feature type="repeat" description="ANK" evidence="3">
    <location>
        <begin position="132"/>
        <end position="159"/>
    </location>
</feature>
<protein>
    <recommendedName>
        <fullName evidence="6">Ankyrin repeat protein</fullName>
    </recommendedName>
</protein>
<accession>A0AAV7IDR1</accession>
<evidence type="ECO:0000256" key="3">
    <source>
        <dbReference type="PROSITE-ProRule" id="PRU00023"/>
    </source>
</evidence>
<dbReference type="PANTHER" id="PTHR24198:SF165">
    <property type="entry name" value="ANKYRIN REPEAT-CONTAINING PROTEIN-RELATED"/>
    <property type="match status" value="1"/>
</dbReference>
<dbReference type="InterPro" id="IPR036770">
    <property type="entry name" value="Ankyrin_rpt-contain_sf"/>
</dbReference>
<dbReference type="AlphaFoldDB" id="A0AAV7IDR1"/>
<feature type="repeat" description="ANK" evidence="3">
    <location>
        <begin position="159"/>
        <end position="191"/>
    </location>
</feature>
<dbReference type="PROSITE" id="PS50297">
    <property type="entry name" value="ANK_REP_REGION"/>
    <property type="match status" value="1"/>
</dbReference>
<evidence type="ECO:0000313" key="4">
    <source>
        <dbReference type="EMBL" id="KAH0558059.1"/>
    </source>
</evidence>
<comment type="caution">
    <text evidence="4">The sequence shown here is derived from an EMBL/GenBank/DDBJ whole genome shotgun (WGS) entry which is preliminary data.</text>
</comment>
<evidence type="ECO:0000256" key="1">
    <source>
        <dbReference type="ARBA" id="ARBA00022737"/>
    </source>
</evidence>
<dbReference type="SUPFAM" id="SSF48403">
    <property type="entry name" value="Ankyrin repeat"/>
    <property type="match status" value="1"/>
</dbReference>
<organism evidence="4 5">
    <name type="scientific">Cotesia glomerata</name>
    <name type="common">Lepidopteran parasitic wasp</name>
    <name type="synonym">Apanteles glomeratus</name>
    <dbReference type="NCBI Taxonomy" id="32391"/>
    <lineage>
        <taxon>Eukaryota</taxon>
        <taxon>Metazoa</taxon>
        <taxon>Ecdysozoa</taxon>
        <taxon>Arthropoda</taxon>
        <taxon>Hexapoda</taxon>
        <taxon>Insecta</taxon>
        <taxon>Pterygota</taxon>
        <taxon>Neoptera</taxon>
        <taxon>Endopterygota</taxon>
        <taxon>Hymenoptera</taxon>
        <taxon>Apocrita</taxon>
        <taxon>Ichneumonoidea</taxon>
        <taxon>Braconidae</taxon>
        <taxon>Microgastrinae</taxon>
        <taxon>Cotesia</taxon>
    </lineage>
</organism>
<dbReference type="Proteomes" id="UP000826195">
    <property type="component" value="Unassembled WGS sequence"/>
</dbReference>
<feature type="repeat" description="ANK" evidence="3">
    <location>
        <begin position="264"/>
        <end position="299"/>
    </location>
</feature>